<dbReference type="Gene3D" id="2.60.120.200">
    <property type="match status" value="1"/>
</dbReference>
<evidence type="ECO:0000313" key="1">
    <source>
        <dbReference type="EMBL" id="WPK11822.1"/>
    </source>
</evidence>
<dbReference type="SUPFAM" id="SSF49899">
    <property type="entry name" value="Concanavalin A-like lectins/glucanases"/>
    <property type="match status" value="1"/>
</dbReference>
<keyword evidence="2" id="KW-1185">Reference proteome</keyword>
<evidence type="ECO:0000313" key="2">
    <source>
        <dbReference type="Proteomes" id="UP001322664"/>
    </source>
</evidence>
<dbReference type="RefSeq" id="WP_319836737.1">
    <property type="nucleotide sequence ID" value="NZ_CP137624.1"/>
</dbReference>
<dbReference type="InterPro" id="IPR013320">
    <property type="entry name" value="ConA-like_dom_sf"/>
</dbReference>
<accession>A0ABZ0S334</accession>
<dbReference type="Pfam" id="PF13385">
    <property type="entry name" value="Laminin_G_3"/>
    <property type="match status" value="1"/>
</dbReference>
<dbReference type="Proteomes" id="UP001322664">
    <property type="component" value="Chromosome"/>
</dbReference>
<dbReference type="EMBL" id="CP137624">
    <property type="protein sequence ID" value="WPK11822.1"/>
    <property type="molecule type" value="Genomic_DNA"/>
</dbReference>
<organism evidence="1 2">
    <name type="scientific">Lysinibacillus louembei</name>
    <dbReference type="NCBI Taxonomy" id="1470088"/>
    <lineage>
        <taxon>Bacteria</taxon>
        <taxon>Bacillati</taxon>
        <taxon>Bacillota</taxon>
        <taxon>Bacilli</taxon>
        <taxon>Bacillales</taxon>
        <taxon>Bacillaceae</taxon>
        <taxon>Lysinibacillus</taxon>
    </lineage>
</organism>
<name>A0ABZ0S334_9BACI</name>
<dbReference type="InterPro" id="IPR001791">
    <property type="entry name" value="Laminin_G"/>
</dbReference>
<gene>
    <name evidence="1" type="ORF">R6U77_18310</name>
</gene>
<dbReference type="CDD" id="cd00110">
    <property type="entry name" value="LamG"/>
    <property type="match status" value="1"/>
</dbReference>
<sequence>MATTEQLMAQYGVAWFGFDEASGNVYDKLGLNNYVGTVTGATRVDGWNGEGSSMSFNGSSNWISFNNKVLPIGAKSIRFKIKTNRQATSSIFGTSHITATTHGDSVSIRDSGALGWLSNRASTRLLRLSLESTINVCDNQWHDILLTWDGTTNVGAVKMYIDDMATPNVVGTANVVETVSHTNNLTIGRMSAGTNYYYFNGQLDDLQIYNKALSPSDFEQKRLTIKSESNKNLVPSSSSTRVKEIPNTEENTLLSQGGLIHEIDSAVDRLPIDLTRISTEYEIVSNNKSSLNNGKMFTIPINNKFKTAFIEDND</sequence>
<proteinExistence type="predicted"/>
<reference evidence="1 2" key="1">
    <citation type="submission" date="2023-09" db="EMBL/GenBank/DDBJ databases">
        <authorList>
            <person name="Page C.A."/>
            <person name="Perez-Diaz I.M."/>
        </authorList>
    </citation>
    <scope>NUCLEOTIDE SEQUENCE [LARGE SCALE GENOMIC DNA]</scope>
    <source>
        <strain evidence="1 2">Ll15</strain>
    </source>
</reference>
<protein>
    <submittedName>
        <fullName evidence="1">LamG domain-containing protein</fullName>
    </submittedName>
</protein>